<dbReference type="Gene3D" id="1.10.3210.10">
    <property type="entry name" value="Hypothetical protein af1432"/>
    <property type="match status" value="1"/>
</dbReference>
<dbReference type="SUPFAM" id="SSF109604">
    <property type="entry name" value="HD-domain/PDEase-like"/>
    <property type="match status" value="1"/>
</dbReference>
<keyword evidence="1" id="KW-1133">Transmembrane helix</keyword>
<dbReference type="PROSITE" id="PS51833">
    <property type="entry name" value="HDOD"/>
    <property type="match status" value="1"/>
</dbReference>
<dbReference type="Pfam" id="PF08668">
    <property type="entry name" value="HDOD"/>
    <property type="match status" value="1"/>
</dbReference>
<dbReference type="AlphaFoldDB" id="A0A7V2AYW2"/>
<feature type="domain" description="HDOD" evidence="2">
    <location>
        <begin position="15"/>
        <end position="219"/>
    </location>
</feature>
<name>A0A7V2AYW2_RHOMR</name>
<keyword evidence="1" id="KW-0812">Transmembrane</keyword>
<sequence>MSTARPTLSRLELRCPPLPQTLTEAVGLLNQPDQLEVRAVTRLVERDPVVVARLLQIVNSAYYGLRRTVSSVERAVVLLGPVSVAGIIIGMQMLRLRAALPSQTLACFHRLSQHSLATAFLARHLLGLMHPRASNQLSIGFTAGLLHDFGKIILVYNFPDEAVAFYDQQRLTQTVQARDEQELERLLFGFDHTEAGEYVAHKLNFPDVLIDTIRFHHAPDQTPPSREAYWLTPAIAVADRIARTMGYAFTHPLHPDEALNHPAWALLLDQYQAVEWTPESLLTHCMQQQEYLGQHVQSLSLPNPPTRARP</sequence>
<dbReference type="InterPro" id="IPR013976">
    <property type="entry name" value="HDOD"/>
</dbReference>
<evidence type="ECO:0000259" key="2">
    <source>
        <dbReference type="PROSITE" id="PS51833"/>
    </source>
</evidence>
<dbReference type="EMBL" id="DSGB01000002">
    <property type="protein sequence ID" value="HER95172.1"/>
    <property type="molecule type" value="Genomic_DNA"/>
</dbReference>
<reference evidence="3" key="1">
    <citation type="journal article" date="2020" name="mSystems">
        <title>Genome- and Community-Level Interaction Insights into Carbon Utilization and Element Cycling Functions of Hydrothermarchaeota in Hydrothermal Sediment.</title>
        <authorList>
            <person name="Zhou Z."/>
            <person name="Liu Y."/>
            <person name="Xu W."/>
            <person name="Pan J."/>
            <person name="Luo Z.H."/>
            <person name="Li M."/>
        </authorList>
    </citation>
    <scope>NUCLEOTIDE SEQUENCE [LARGE SCALE GENOMIC DNA]</scope>
    <source>
        <strain evidence="3">SpSt-143</strain>
    </source>
</reference>
<accession>A0A7V2AYW2</accession>
<dbReference type="InterPro" id="IPR052340">
    <property type="entry name" value="RNase_Y/CdgJ"/>
</dbReference>
<gene>
    <name evidence="3" type="ORF">ENO59_01420</name>
</gene>
<feature type="transmembrane region" description="Helical" evidence="1">
    <location>
        <begin position="75"/>
        <end position="94"/>
    </location>
</feature>
<dbReference type="InterPro" id="IPR006675">
    <property type="entry name" value="HDIG_dom"/>
</dbReference>
<dbReference type="PANTHER" id="PTHR33525">
    <property type="match status" value="1"/>
</dbReference>
<proteinExistence type="predicted"/>
<comment type="caution">
    <text evidence="3">The sequence shown here is derived from an EMBL/GenBank/DDBJ whole genome shotgun (WGS) entry which is preliminary data.</text>
</comment>
<dbReference type="PANTHER" id="PTHR33525:SF3">
    <property type="entry name" value="RIBONUCLEASE Y"/>
    <property type="match status" value="1"/>
</dbReference>
<evidence type="ECO:0000256" key="1">
    <source>
        <dbReference type="SAM" id="Phobius"/>
    </source>
</evidence>
<dbReference type="NCBIfam" id="TIGR00277">
    <property type="entry name" value="HDIG"/>
    <property type="match status" value="1"/>
</dbReference>
<keyword evidence="1" id="KW-0472">Membrane</keyword>
<evidence type="ECO:0000313" key="3">
    <source>
        <dbReference type="EMBL" id="HER95172.1"/>
    </source>
</evidence>
<organism evidence="3">
    <name type="scientific">Rhodothermus marinus</name>
    <name type="common">Rhodothermus obamensis</name>
    <dbReference type="NCBI Taxonomy" id="29549"/>
    <lineage>
        <taxon>Bacteria</taxon>
        <taxon>Pseudomonadati</taxon>
        <taxon>Rhodothermota</taxon>
        <taxon>Rhodothermia</taxon>
        <taxon>Rhodothermales</taxon>
        <taxon>Rhodothermaceae</taxon>
        <taxon>Rhodothermus</taxon>
    </lineage>
</organism>
<protein>
    <submittedName>
        <fullName evidence="3">HDOD domain-containing protein</fullName>
    </submittedName>
</protein>